<protein>
    <submittedName>
        <fullName evidence="1">DUF1178 family protein</fullName>
    </submittedName>
</protein>
<dbReference type="InterPro" id="IPR009562">
    <property type="entry name" value="DUF1178"/>
</dbReference>
<comment type="caution">
    <text evidence="1">The sequence shown here is derived from an EMBL/GenBank/DDBJ whole genome shotgun (WGS) entry which is preliminary data.</text>
</comment>
<dbReference type="PIRSF" id="PIRSF032131">
    <property type="entry name" value="UCP032131"/>
    <property type="match status" value="1"/>
</dbReference>
<keyword evidence="2" id="KW-1185">Reference proteome</keyword>
<evidence type="ECO:0000313" key="1">
    <source>
        <dbReference type="EMBL" id="NFV81960.1"/>
    </source>
</evidence>
<dbReference type="AlphaFoldDB" id="A0A7C9QVZ7"/>
<reference evidence="1 2" key="1">
    <citation type="submission" date="2020-02" db="EMBL/GenBank/DDBJ databases">
        <authorList>
            <person name="Dziuba M."/>
            <person name="Kuznetsov B."/>
            <person name="Mardanov A."/>
            <person name="Ravin N."/>
            <person name="Grouzdev D."/>
        </authorList>
    </citation>
    <scope>NUCLEOTIDE SEQUENCE [LARGE SCALE GENOMIC DNA]</scope>
    <source>
        <strain evidence="1 2">SpK</strain>
    </source>
</reference>
<gene>
    <name evidence="1" type="ORF">G4223_17765</name>
</gene>
<dbReference type="Proteomes" id="UP000480684">
    <property type="component" value="Unassembled WGS sequence"/>
</dbReference>
<dbReference type="EMBL" id="JAAIYP010000044">
    <property type="protein sequence ID" value="NFV81960.1"/>
    <property type="molecule type" value="Genomic_DNA"/>
</dbReference>
<organism evidence="1 2">
    <name type="scientific">Magnetospirillum aberrantis SpK</name>
    <dbReference type="NCBI Taxonomy" id="908842"/>
    <lineage>
        <taxon>Bacteria</taxon>
        <taxon>Pseudomonadati</taxon>
        <taxon>Pseudomonadota</taxon>
        <taxon>Alphaproteobacteria</taxon>
        <taxon>Rhodospirillales</taxon>
        <taxon>Rhodospirillaceae</taxon>
        <taxon>Magnetospirillum</taxon>
    </lineage>
</organism>
<accession>A0A7C9QVZ7</accession>
<evidence type="ECO:0000313" key="2">
    <source>
        <dbReference type="Proteomes" id="UP000480684"/>
    </source>
</evidence>
<dbReference type="RefSeq" id="WP_163682491.1">
    <property type="nucleotide sequence ID" value="NZ_JAAIYP010000044.1"/>
</dbReference>
<dbReference type="Pfam" id="PF06676">
    <property type="entry name" value="DUF1178"/>
    <property type="match status" value="1"/>
</dbReference>
<sequence length="136" mass="15076">MILFELRCARDHHFEGWFKDGAAYDAQAAAGEIACPVCGDTQVSKAIMAPRLNKATGQSLDAQGAAQEMRRMLLELRQTVEQTCDYVGDNFADEARKIHYGDVEERPIYGEASAEQASELEAEGIAVARLPWLREN</sequence>
<proteinExistence type="predicted"/>
<name>A0A7C9QVZ7_9PROT</name>